<evidence type="ECO:0000256" key="2">
    <source>
        <dbReference type="ARBA" id="ARBA00008423"/>
    </source>
</evidence>
<dbReference type="GO" id="GO:0005737">
    <property type="term" value="C:cytoplasm"/>
    <property type="evidence" value="ECO:0007669"/>
    <property type="project" value="TreeGrafter"/>
</dbReference>
<evidence type="ECO:0000259" key="11">
    <source>
        <dbReference type="PROSITE" id="PS50103"/>
    </source>
</evidence>
<dbReference type="PROSITE" id="PS50103">
    <property type="entry name" value="ZF_C3H1"/>
    <property type="match status" value="1"/>
</dbReference>
<evidence type="ECO:0000256" key="7">
    <source>
        <dbReference type="ARBA" id="ARBA00022833"/>
    </source>
</evidence>
<keyword evidence="4 9" id="KW-0479">Metal-binding</keyword>
<dbReference type="InterPro" id="IPR000571">
    <property type="entry name" value="Znf_CCCH"/>
</dbReference>
<dbReference type="GO" id="GO:0005634">
    <property type="term" value="C:nucleus"/>
    <property type="evidence" value="ECO:0007669"/>
    <property type="project" value="UniProtKB-SubCell"/>
</dbReference>
<reference evidence="13" key="1">
    <citation type="submission" date="2016-11" db="UniProtKB">
        <authorList>
            <consortium name="WormBaseParasite"/>
        </authorList>
    </citation>
    <scope>IDENTIFICATION</scope>
</reference>
<evidence type="ECO:0000256" key="1">
    <source>
        <dbReference type="ARBA" id="ARBA00004123"/>
    </source>
</evidence>
<feature type="zinc finger region" description="C3H1-type" evidence="9">
    <location>
        <begin position="168"/>
        <end position="202"/>
    </location>
</feature>
<dbReference type="Pfam" id="PF14608">
    <property type="entry name" value="zf-CCCH_2"/>
    <property type="match status" value="3"/>
</dbReference>
<feature type="compositionally biased region" description="Basic and acidic residues" evidence="10">
    <location>
        <begin position="23"/>
        <end position="49"/>
    </location>
</feature>
<protein>
    <recommendedName>
        <fullName evidence="3">Zinc finger CCCH domain-containing protein 14</fullName>
    </recommendedName>
</protein>
<evidence type="ECO:0000256" key="5">
    <source>
        <dbReference type="ARBA" id="ARBA00022737"/>
    </source>
</evidence>
<keyword evidence="12" id="KW-1185">Reference proteome</keyword>
<dbReference type="GO" id="GO:0043488">
    <property type="term" value="P:regulation of mRNA stability"/>
    <property type="evidence" value="ECO:0007669"/>
    <property type="project" value="InterPro"/>
</dbReference>
<keyword evidence="8" id="KW-0539">Nucleus</keyword>
<dbReference type="InterPro" id="IPR040366">
    <property type="entry name" value="Nab2/ZC3H14"/>
</dbReference>
<feature type="compositionally biased region" description="Basic and acidic residues" evidence="10">
    <location>
        <begin position="1"/>
        <end position="16"/>
    </location>
</feature>
<evidence type="ECO:0000256" key="9">
    <source>
        <dbReference type="PROSITE-ProRule" id="PRU00723"/>
    </source>
</evidence>
<sequence>MTATAKDAEKQKRKVDGNLTVTIERKPLSERLSRADGSRCSVEEKEKETTPPVQTWNYQIELSDNESDSEDEAMIDAVVADTSGDEKGHSSSQEDHMQPEERAFFVRTAVNKVHFNPAHPSFANKDGSVNQEAIQEVAPMVVSANSAPQAGPPCTKYQTRCRFWPNCNQSDEICPYAHPSIPCTKFPHCRFGDRCLYVHPICRYGMLCRNTYCGYLHPTKTSNLTYMKPVADTSQPMAT</sequence>
<proteinExistence type="inferred from homology"/>
<keyword evidence="6 9" id="KW-0863">Zinc-finger</keyword>
<dbReference type="PANTHER" id="PTHR14738">
    <property type="entry name" value="ZINC FINGER CCCH DOMAIN-CONTAINING PROTEIN 14"/>
    <property type="match status" value="1"/>
</dbReference>
<dbReference type="PANTHER" id="PTHR14738:SF29">
    <property type="entry name" value="ZINC FINGER CCCH DOMAIN-CONTAINING PROTEIN 14"/>
    <property type="match status" value="1"/>
</dbReference>
<evidence type="ECO:0000256" key="10">
    <source>
        <dbReference type="SAM" id="MobiDB-lite"/>
    </source>
</evidence>
<dbReference type="Gene3D" id="4.10.1000.30">
    <property type="match status" value="1"/>
</dbReference>
<evidence type="ECO:0000256" key="3">
    <source>
        <dbReference type="ARBA" id="ARBA00015071"/>
    </source>
</evidence>
<organism evidence="12 13">
    <name type="scientific">Steinernema glaseri</name>
    <dbReference type="NCBI Taxonomy" id="37863"/>
    <lineage>
        <taxon>Eukaryota</taxon>
        <taxon>Metazoa</taxon>
        <taxon>Ecdysozoa</taxon>
        <taxon>Nematoda</taxon>
        <taxon>Chromadorea</taxon>
        <taxon>Rhabditida</taxon>
        <taxon>Tylenchina</taxon>
        <taxon>Panagrolaimomorpha</taxon>
        <taxon>Strongyloidoidea</taxon>
        <taxon>Steinernematidae</taxon>
        <taxon>Steinernema</taxon>
    </lineage>
</organism>
<dbReference type="GO" id="GO:0008270">
    <property type="term" value="F:zinc ion binding"/>
    <property type="evidence" value="ECO:0007669"/>
    <property type="project" value="UniProtKB-KW"/>
</dbReference>
<evidence type="ECO:0000313" key="13">
    <source>
        <dbReference type="WBParaSite" id="L893_g16802.t1"/>
    </source>
</evidence>
<evidence type="ECO:0000256" key="6">
    <source>
        <dbReference type="ARBA" id="ARBA00022771"/>
    </source>
</evidence>
<dbReference type="AlphaFoldDB" id="A0A1I7YIS5"/>
<comment type="similarity">
    <text evidence="2">Belongs to the ZC3H14 family.</text>
</comment>
<keyword evidence="5" id="KW-0677">Repeat</keyword>
<keyword evidence="7 9" id="KW-0862">Zinc</keyword>
<feature type="domain" description="C3H1-type" evidence="11">
    <location>
        <begin position="168"/>
        <end position="202"/>
    </location>
</feature>
<dbReference type="GO" id="GO:0008143">
    <property type="term" value="F:poly(A) binding"/>
    <property type="evidence" value="ECO:0007669"/>
    <property type="project" value="InterPro"/>
</dbReference>
<name>A0A1I7YIS5_9BILA</name>
<dbReference type="WBParaSite" id="L893_g16802.t1">
    <property type="protein sequence ID" value="L893_g16802.t1"/>
    <property type="gene ID" value="L893_g16802"/>
</dbReference>
<evidence type="ECO:0000256" key="8">
    <source>
        <dbReference type="ARBA" id="ARBA00023242"/>
    </source>
</evidence>
<comment type="subcellular location">
    <subcellularLocation>
        <location evidence="1">Nucleus</location>
    </subcellularLocation>
</comment>
<feature type="region of interest" description="Disordered" evidence="10">
    <location>
        <begin position="1"/>
        <end position="53"/>
    </location>
</feature>
<dbReference type="Proteomes" id="UP000095287">
    <property type="component" value="Unplaced"/>
</dbReference>
<evidence type="ECO:0000256" key="4">
    <source>
        <dbReference type="ARBA" id="ARBA00022723"/>
    </source>
</evidence>
<evidence type="ECO:0000313" key="12">
    <source>
        <dbReference type="Proteomes" id="UP000095287"/>
    </source>
</evidence>
<accession>A0A1I7YIS5</accession>